<accession>A0AAV9IAF2</accession>
<protein>
    <submittedName>
        <fullName evidence="2">Uncharacterized protein</fullName>
    </submittedName>
</protein>
<dbReference type="PANTHER" id="PTHR33704:SF1">
    <property type="entry name" value="PROTEIN HEAT INTOLERANT 4-RELATED"/>
    <property type="match status" value="1"/>
</dbReference>
<keyword evidence="3" id="KW-1185">Reference proteome</keyword>
<proteinExistence type="predicted"/>
<evidence type="ECO:0000313" key="3">
    <source>
        <dbReference type="Proteomes" id="UP001300502"/>
    </source>
</evidence>
<comment type="caution">
    <text evidence="2">The sequence shown here is derived from an EMBL/GenBank/DDBJ whole genome shotgun (WGS) entry which is preliminary data.</text>
</comment>
<dbReference type="Proteomes" id="UP001300502">
    <property type="component" value="Unassembled WGS sequence"/>
</dbReference>
<evidence type="ECO:0000313" key="2">
    <source>
        <dbReference type="EMBL" id="KAK4524224.1"/>
    </source>
</evidence>
<organism evidence="2 3">
    <name type="scientific">Galdieria yellowstonensis</name>
    <dbReference type="NCBI Taxonomy" id="3028027"/>
    <lineage>
        <taxon>Eukaryota</taxon>
        <taxon>Rhodophyta</taxon>
        <taxon>Bangiophyceae</taxon>
        <taxon>Galdieriales</taxon>
        <taxon>Galdieriaceae</taxon>
        <taxon>Galdieria</taxon>
    </lineage>
</organism>
<gene>
    <name evidence="2" type="ORF">GAYE_SCF02G2123</name>
</gene>
<sequence length="293" mass="34177">MSRAVFEDVWKEVFLAGTDWDQFGEVAKIDWDFGHLDEALEDGDLSSGNVYLFGCTEPQLIKLGEKETIVPIPAIVAIQSKRPPPSYVGIKSVQRVEEEIVPMERMKMGWYPFIPMNTLKSPEKWKPRVYVLKCEQRRAGLRNLSQDSLKKYEYVLPYIVYPDKQEDDADLETTVNVVAEVPERNQPLVFEYDWELDELDEFVAEKLKEEDLPESAAESLKESIRSEVNNAKKKKREEKERKKSLLDNLSEEEKESLKSQRVIKFYPQGEDPDIRQCKTSFINRYYGHAQEVR</sequence>
<dbReference type="EMBL" id="JANCYU010000022">
    <property type="protein sequence ID" value="KAK4524224.1"/>
    <property type="molecule type" value="Genomic_DNA"/>
</dbReference>
<evidence type="ECO:0000256" key="1">
    <source>
        <dbReference type="SAM" id="MobiDB-lite"/>
    </source>
</evidence>
<reference evidence="2 3" key="1">
    <citation type="submission" date="2022-07" db="EMBL/GenBank/DDBJ databases">
        <title>Genome-wide signatures of adaptation to extreme environments.</title>
        <authorList>
            <person name="Cho C.H."/>
            <person name="Yoon H.S."/>
        </authorList>
    </citation>
    <scope>NUCLEOTIDE SEQUENCE [LARGE SCALE GENOMIC DNA]</scope>
    <source>
        <strain evidence="2 3">108.79 E11</strain>
    </source>
</reference>
<dbReference type="GO" id="GO:1900034">
    <property type="term" value="P:regulation of cellular response to heat"/>
    <property type="evidence" value="ECO:0007669"/>
    <property type="project" value="InterPro"/>
</dbReference>
<dbReference type="AlphaFoldDB" id="A0AAV9IAF2"/>
<feature type="region of interest" description="Disordered" evidence="1">
    <location>
        <begin position="214"/>
        <end position="257"/>
    </location>
</feature>
<dbReference type="PANTHER" id="PTHR33704">
    <property type="entry name" value="PROTEIN HEAT INTOLERANT 4-RELATED"/>
    <property type="match status" value="1"/>
</dbReference>
<name>A0AAV9IAF2_9RHOD</name>
<dbReference type="InterPro" id="IPR039313">
    <property type="entry name" value="HIT4"/>
</dbReference>